<proteinExistence type="predicted"/>
<feature type="non-terminal residue" evidence="2">
    <location>
        <position position="1"/>
    </location>
</feature>
<dbReference type="EMBL" id="JAKLWS010000006">
    <property type="protein sequence ID" value="MCG2588189.1"/>
    <property type="molecule type" value="Genomic_DNA"/>
</dbReference>
<accession>A0ABS9KBG1</accession>
<gene>
    <name evidence="2" type="ORF">L6773_06400</name>
</gene>
<reference evidence="2" key="2">
    <citation type="submission" date="2024-05" db="EMBL/GenBank/DDBJ databases">
        <title>Rhodohalobacter halophilus gen. nov., sp. nov., a moderately halophilic member of the family Balneolaceae.</title>
        <authorList>
            <person name="Xia J."/>
        </authorList>
    </citation>
    <scope>NUCLEOTIDE SEQUENCE</scope>
    <source>
        <strain evidence="2">WB101</strain>
    </source>
</reference>
<sequence>RSIAQTNFKFNTHTIMKALNNLRLLTATVIIALFAGCAGITEANLSETNAPDAPAVSAESPVQSAEAPGYFHGGDQEDLLDIEPSDDHRNRE</sequence>
<reference evidence="2" key="1">
    <citation type="submission" date="2022-01" db="EMBL/GenBank/DDBJ databases">
        <authorList>
            <person name="Wang Y."/>
        </authorList>
    </citation>
    <scope>NUCLEOTIDE SEQUENCE</scope>
    <source>
        <strain evidence="2">WB101</strain>
    </source>
</reference>
<keyword evidence="3" id="KW-1185">Reference proteome</keyword>
<dbReference type="RefSeq" id="WP_237853033.1">
    <property type="nucleotide sequence ID" value="NZ_JAKLWS010000006.1"/>
</dbReference>
<dbReference type="Proteomes" id="UP001165366">
    <property type="component" value="Unassembled WGS sequence"/>
</dbReference>
<comment type="caution">
    <text evidence="2">The sequence shown here is derived from an EMBL/GenBank/DDBJ whole genome shotgun (WGS) entry which is preliminary data.</text>
</comment>
<evidence type="ECO:0000256" key="1">
    <source>
        <dbReference type="SAM" id="MobiDB-lite"/>
    </source>
</evidence>
<name>A0ABS9KBG1_9BACT</name>
<feature type="region of interest" description="Disordered" evidence="1">
    <location>
        <begin position="49"/>
        <end position="92"/>
    </location>
</feature>
<protein>
    <recommendedName>
        <fullName evidence="4">Lipoprotein</fullName>
    </recommendedName>
</protein>
<organism evidence="2 3">
    <name type="scientific">Rhodohalobacter sulfatireducens</name>
    <dbReference type="NCBI Taxonomy" id="2911366"/>
    <lineage>
        <taxon>Bacteria</taxon>
        <taxon>Pseudomonadati</taxon>
        <taxon>Balneolota</taxon>
        <taxon>Balneolia</taxon>
        <taxon>Balneolales</taxon>
        <taxon>Balneolaceae</taxon>
        <taxon>Rhodohalobacter</taxon>
    </lineage>
</organism>
<evidence type="ECO:0000313" key="2">
    <source>
        <dbReference type="EMBL" id="MCG2588189.1"/>
    </source>
</evidence>
<evidence type="ECO:0000313" key="3">
    <source>
        <dbReference type="Proteomes" id="UP001165366"/>
    </source>
</evidence>
<evidence type="ECO:0008006" key="4">
    <source>
        <dbReference type="Google" id="ProtNLM"/>
    </source>
</evidence>